<sequence>MLKGIENVYKTPMGAVLMRLYLLETGSEEAFDPLHLINWWVGKLENPDAGYAWLSTSLWRQLARHIHSVIAFNFPCLADAAGYDLGIETSLIPAPEIKTNPDGTVLEYWSVDKYAQSLPPFGFKVWQRPLKSTPVYFYDLDELVDIDQNNENA</sequence>
<dbReference type="EMBL" id="LWRY01000131">
    <property type="protein sequence ID" value="OCX71562.1"/>
    <property type="molecule type" value="Genomic_DNA"/>
</dbReference>
<dbReference type="Proteomes" id="UP000095008">
    <property type="component" value="Unassembled WGS sequence"/>
</dbReference>
<evidence type="ECO:0000313" key="1">
    <source>
        <dbReference type="EMBL" id="OCX71562.1"/>
    </source>
</evidence>
<proteinExistence type="predicted"/>
<protein>
    <submittedName>
        <fullName evidence="1">Uncharacterized protein</fullName>
    </submittedName>
</protein>
<organism evidence="1 2">
    <name type="scientific">Acidithiobacillus thiooxidans</name>
    <name type="common">Thiobacillus thiooxidans</name>
    <dbReference type="NCBI Taxonomy" id="930"/>
    <lineage>
        <taxon>Bacteria</taxon>
        <taxon>Pseudomonadati</taxon>
        <taxon>Pseudomonadota</taxon>
        <taxon>Acidithiobacillia</taxon>
        <taxon>Acidithiobacillales</taxon>
        <taxon>Acidithiobacillaceae</taxon>
        <taxon>Acidithiobacillus</taxon>
    </lineage>
</organism>
<keyword evidence="2" id="KW-1185">Reference proteome</keyword>
<gene>
    <name evidence="1" type="ORF">A6M23_11510</name>
</gene>
<dbReference type="RefSeq" id="WP_065973959.1">
    <property type="nucleotide sequence ID" value="NZ_LWRY01000131.1"/>
</dbReference>
<comment type="caution">
    <text evidence="1">The sequence shown here is derived from an EMBL/GenBank/DDBJ whole genome shotgun (WGS) entry which is preliminary data.</text>
</comment>
<reference evidence="1" key="1">
    <citation type="journal article" date="2016" name="Int. J. Mol. Sci.">
        <title>Comparative genomics of the extreme acidophile Acidithiobacillus thiooxidans reveals intraspecific divergence and niche adaptation.</title>
        <authorList>
            <person name="Zhang X."/>
            <person name="Feng X."/>
            <person name="Tao J."/>
            <person name="Ma L."/>
            <person name="Xiao Y."/>
            <person name="Liang Y."/>
            <person name="Liu X."/>
            <person name="Yin H."/>
        </authorList>
    </citation>
    <scope>NUCLEOTIDE SEQUENCE [LARGE SCALE GENOMIC DNA]</scope>
    <source>
        <strain evidence="1">DXS-W</strain>
    </source>
</reference>
<accession>A0A1C2I6E0</accession>
<name>A0A1C2I6E0_ACITH</name>
<evidence type="ECO:0000313" key="2">
    <source>
        <dbReference type="Proteomes" id="UP000095008"/>
    </source>
</evidence>
<dbReference type="AlphaFoldDB" id="A0A1C2I6E0"/>